<evidence type="ECO:0000313" key="5">
    <source>
        <dbReference type="EMBL" id="KAJ7046547.1"/>
    </source>
</evidence>
<evidence type="ECO:0000259" key="4">
    <source>
        <dbReference type="Pfam" id="PF00127"/>
    </source>
</evidence>
<keyword evidence="1" id="KW-0479">Metal-binding</keyword>
<accession>A0AAD6TIZ7</accession>
<evidence type="ECO:0000256" key="1">
    <source>
        <dbReference type="ARBA" id="ARBA00022723"/>
    </source>
</evidence>
<dbReference type="PANTHER" id="PTHR34883:SF15">
    <property type="entry name" value="EXTRACELLULAR SERINE-RICH PROTEIN"/>
    <property type="match status" value="1"/>
</dbReference>
<dbReference type="Gene3D" id="2.60.40.420">
    <property type="entry name" value="Cupredoxins - blue copper proteins"/>
    <property type="match status" value="1"/>
</dbReference>
<gene>
    <name evidence="5" type="ORF">C8F04DRAFT_200588</name>
</gene>
<dbReference type="InterPro" id="IPR052953">
    <property type="entry name" value="Ser-rich/MCO-related"/>
</dbReference>
<evidence type="ECO:0000256" key="3">
    <source>
        <dbReference type="SAM" id="SignalP"/>
    </source>
</evidence>
<feature type="signal peptide" evidence="3">
    <location>
        <begin position="1"/>
        <end position="19"/>
    </location>
</feature>
<dbReference type="EMBL" id="JARJCM010000002">
    <property type="protein sequence ID" value="KAJ7046547.1"/>
    <property type="molecule type" value="Genomic_DNA"/>
</dbReference>
<dbReference type="Proteomes" id="UP001218188">
    <property type="component" value="Unassembled WGS sequence"/>
</dbReference>
<feature type="chain" id="PRO_5042077668" description="Blue (type 1) copper domain-containing protein" evidence="3">
    <location>
        <begin position="20"/>
        <end position="231"/>
    </location>
</feature>
<keyword evidence="6" id="KW-1185">Reference proteome</keyword>
<protein>
    <recommendedName>
        <fullName evidence="4">Blue (type 1) copper domain-containing protein</fullName>
    </recommendedName>
</protein>
<organism evidence="5 6">
    <name type="scientific">Mycena alexandri</name>
    <dbReference type="NCBI Taxonomy" id="1745969"/>
    <lineage>
        <taxon>Eukaryota</taxon>
        <taxon>Fungi</taxon>
        <taxon>Dikarya</taxon>
        <taxon>Basidiomycota</taxon>
        <taxon>Agaricomycotina</taxon>
        <taxon>Agaricomycetes</taxon>
        <taxon>Agaricomycetidae</taxon>
        <taxon>Agaricales</taxon>
        <taxon>Marasmiineae</taxon>
        <taxon>Mycenaceae</taxon>
        <taxon>Mycena</taxon>
    </lineage>
</organism>
<name>A0AAD6TIZ7_9AGAR</name>
<dbReference type="CDD" id="cd00920">
    <property type="entry name" value="Cupredoxin"/>
    <property type="match status" value="1"/>
</dbReference>
<proteinExistence type="predicted"/>
<dbReference type="InterPro" id="IPR008972">
    <property type="entry name" value="Cupredoxin"/>
</dbReference>
<dbReference type="Pfam" id="PF00127">
    <property type="entry name" value="Copper-bind"/>
    <property type="match status" value="1"/>
</dbReference>
<comment type="caution">
    <text evidence="5">The sequence shown here is derived from an EMBL/GenBank/DDBJ whole genome shotgun (WGS) entry which is preliminary data.</text>
</comment>
<keyword evidence="2" id="KW-0186">Copper</keyword>
<dbReference type="GO" id="GO:0005507">
    <property type="term" value="F:copper ion binding"/>
    <property type="evidence" value="ECO:0007669"/>
    <property type="project" value="InterPro"/>
</dbReference>
<dbReference type="AlphaFoldDB" id="A0AAD6TIZ7"/>
<dbReference type="InterPro" id="IPR000923">
    <property type="entry name" value="BlueCu_1"/>
</dbReference>
<reference evidence="5" key="1">
    <citation type="submission" date="2023-03" db="EMBL/GenBank/DDBJ databases">
        <title>Massive genome expansion in bonnet fungi (Mycena s.s.) driven by repeated elements and novel gene families across ecological guilds.</title>
        <authorList>
            <consortium name="Lawrence Berkeley National Laboratory"/>
            <person name="Harder C.B."/>
            <person name="Miyauchi S."/>
            <person name="Viragh M."/>
            <person name="Kuo A."/>
            <person name="Thoen E."/>
            <person name="Andreopoulos B."/>
            <person name="Lu D."/>
            <person name="Skrede I."/>
            <person name="Drula E."/>
            <person name="Henrissat B."/>
            <person name="Morin E."/>
            <person name="Kohler A."/>
            <person name="Barry K."/>
            <person name="LaButti K."/>
            <person name="Morin E."/>
            <person name="Salamov A."/>
            <person name="Lipzen A."/>
            <person name="Mereny Z."/>
            <person name="Hegedus B."/>
            <person name="Baldrian P."/>
            <person name="Stursova M."/>
            <person name="Weitz H."/>
            <person name="Taylor A."/>
            <person name="Grigoriev I.V."/>
            <person name="Nagy L.G."/>
            <person name="Martin F."/>
            <person name="Kauserud H."/>
        </authorList>
    </citation>
    <scope>NUCLEOTIDE SEQUENCE</scope>
    <source>
        <strain evidence="5">CBHHK200</strain>
    </source>
</reference>
<sequence length="231" mass="22681">MLLATGVTLLCSSYALAQAGYGGAPPAGTTTAAGAAAVPSAPANTAGHVNVNVAPGSFTYSPNNFNATNGTQVTFWFPAITPGIMHSVTQGSFANPCTYLAATSNASAGFDSGLTNSDQFTITITDDSQPIWFHCKFPLHCGMGMVGAINAPASGNTFDSFMAAAVKIGSNEVTQSDAGPVLSGVNALASAAPSATGSGAAPAATQPSSAMKTGVNVGAALLGAAFVLVLA</sequence>
<dbReference type="GO" id="GO:0009055">
    <property type="term" value="F:electron transfer activity"/>
    <property type="evidence" value="ECO:0007669"/>
    <property type="project" value="InterPro"/>
</dbReference>
<keyword evidence="3" id="KW-0732">Signal</keyword>
<evidence type="ECO:0000256" key="2">
    <source>
        <dbReference type="ARBA" id="ARBA00023008"/>
    </source>
</evidence>
<feature type="domain" description="Blue (type 1) copper" evidence="4">
    <location>
        <begin position="48"/>
        <end position="149"/>
    </location>
</feature>
<evidence type="ECO:0000313" key="6">
    <source>
        <dbReference type="Proteomes" id="UP001218188"/>
    </source>
</evidence>
<dbReference type="PANTHER" id="PTHR34883">
    <property type="entry name" value="SERINE-RICH PROTEIN, PUTATIVE-RELATED-RELATED"/>
    <property type="match status" value="1"/>
</dbReference>
<dbReference type="SUPFAM" id="SSF49503">
    <property type="entry name" value="Cupredoxins"/>
    <property type="match status" value="1"/>
</dbReference>